<protein>
    <submittedName>
        <fullName evidence="1">Uncharacterized protein</fullName>
    </submittedName>
</protein>
<gene>
    <name evidence="1" type="ORF">C4A77_00465</name>
</gene>
<proteinExistence type="predicted"/>
<evidence type="ECO:0000313" key="1">
    <source>
        <dbReference type="EMBL" id="PPB12892.1"/>
    </source>
</evidence>
<dbReference type="InterPro" id="IPR017642">
    <property type="entry name" value="DNA_S_mod_DndB"/>
</dbReference>
<comment type="caution">
    <text evidence="1">The sequence shown here is derived from an EMBL/GenBank/DDBJ whole genome shotgun (WGS) entry which is preliminary data.</text>
</comment>
<organism evidence="1 2">
    <name type="scientific">Brevibacillus laterosporus</name>
    <name type="common">Bacillus laterosporus</name>
    <dbReference type="NCBI Taxonomy" id="1465"/>
    <lineage>
        <taxon>Bacteria</taxon>
        <taxon>Bacillati</taxon>
        <taxon>Bacillota</taxon>
        <taxon>Bacilli</taxon>
        <taxon>Bacillales</taxon>
        <taxon>Paenibacillaceae</taxon>
        <taxon>Brevibacillus</taxon>
    </lineage>
</organism>
<dbReference type="RefSeq" id="WP_104030293.1">
    <property type="nucleotide sequence ID" value="NZ_PRKQ01000001.1"/>
</dbReference>
<name>A0AAP8QGP9_BRELA</name>
<dbReference type="Proteomes" id="UP000239759">
    <property type="component" value="Unassembled WGS sequence"/>
</dbReference>
<dbReference type="Pfam" id="PF14072">
    <property type="entry name" value="DndB"/>
    <property type="match status" value="1"/>
</dbReference>
<dbReference type="EMBL" id="PRKQ01000001">
    <property type="protein sequence ID" value="PPB12892.1"/>
    <property type="molecule type" value="Genomic_DNA"/>
</dbReference>
<dbReference type="AlphaFoldDB" id="A0AAP8QGP9"/>
<evidence type="ECO:0000313" key="2">
    <source>
        <dbReference type="Proteomes" id="UP000239759"/>
    </source>
</evidence>
<reference evidence="1 2" key="1">
    <citation type="submission" date="2018-02" db="EMBL/GenBank/DDBJ databases">
        <title>Comparative analysis of genomes of three Brevibacillus laterosporus strains producers of potent antimicrobials isolated from silage.</title>
        <authorList>
            <person name="Kojic M."/>
            <person name="Miljkovic M."/>
            <person name="Studholme D."/>
            <person name="Filipic B."/>
        </authorList>
    </citation>
    <scope>NUCLEOTIDE SEQUENCE [LARGE SCALE GENOMIC DNA]</scope>
    <source>
        <strain evidence="1 2">BGSP11</strain>
    </source>
</reference>
<sequence>MQIGVTRETVEEVLSQAISEIKSSKKTVHLFKKKLSTHGVGLADTQRIINGKTPLDQVENSVLCLFLIYIREFISDDSDLKAKLKVQKYYTQNEINEVKLIEYAPERVKNESLLPYTFTEAIQSDLDDYDTLITERQILELIDGNIIQYNFETQREAKIIKSSNSPTGIIKVPKINEEALKDITKLILAGKLVRTTIILNARLNSSDSGQEILFDRKGRTLTVTEGTKLDCIDGFHRIMAVVNALKINPDVKMTFGLRVVNYSEKKAQILFSQINTFTSQSASRLAEMRQSFSSYVVKQLREESVIGDKISSSDSLFSDQLVTFNVLDSIIDETFHPTNIIEAKNVVNILKETFDSIAMKYPNEFITEVDKSKKETVVNQNHMFNAYVVLAKKINDLGLPISDITKILSKFDFSRSNPLWQEVGILDQNKNMVSKPKRKILNLFKKINAKEEILDV</sequence>
<accession>A0AAP8QGP9</accession>